<reference evidence="1 2" key="1">
    <citation type="submission" date="2024-01" db="EMBL/GenBank/DDBJ databases">
        <title>The complete chloroplast genome sequence of Lithospermum erythrorhizon: insights into the phylogenetic relationship among Boraginaceae species and the maternal lineages of purple gromwells.</title>
        <authorList>
            <person name="Okada T."/>
            <person name="Watanabe K."/>
        </authorList>
    </citation>
    <scope>NUCLEOTIDE SEQUENCE [LARGE SCALE GENOMIC DNA]</scope>
</reference>
<sequence length="86" mass="9705">MAAASALPLQRIRHPCSQPDVNLLSCSVGVQISFRHLGWKFPSSPTRWAARLECWAWLLGLWLDYFSQTRTFTGLILNAGQRSFLG</sequence>
<accession>A0AAV3RXD0</accession>
<protein>
    <submittedName>
        <fullName evidence="1">Uncharacterized protein</fullName>
    </submittedName>
</protein>
<gene>
    <name evidence="1" type="ORF">LIER_33684</name>
</gene>
<name>A0AAV3RXD0_LITER</name>
<evidence type="ECO:0000313" key="1">
    <source>
        <dbReference type="EMBL" id="GAA0186396.1"/>
    </source>
</evidence>
<comment type="caution">
    <text evidence="1">The sequence shown here is derived from an EMBL/GenBank/DDBJ whole genome shotgun (WGS) entry which is preliminary data.</text>
</comment>
<keyword evidence="2" id="KW-1185">Reference proteome</keyword>
<proteinExistence type="predicted"/>
<dbReference type="AlphaFoldDB" id="A0AAV3RXD0"/>
<organism evidence="1 2">
    <name type="scientific">Lithospermum erythrorhizon</name>
    <name type="common">Purple gromwell</name>
    <name type="synonym">Lithospermum officinale var. erythrorhizon</name>
    <dbReference type="NCBI Taxonomy" id="34254"/>
    <lineage>
        <taxon>Eukaryota</taxon>
        <taxon>Viridiplantae</taxon>
        <taxon>Streptophyta</taxon>
        <taxon>Embryophyta</taxon>
        <taxon>Tracheophyta</taxon>
        <taxon>Spermatophyta</taxon>
        <taxon>Magnoliopsida</taxon>
        <taxon>eudicotyledons</taxon>
        <taxon>Gunneridae</taxon>
        <taxon>Pentapetalae</taxon>
        <taxon>asterids</taxon>
        <taxon>lamiids</taxon>
        <taxon>Boraginales</taxon>
        <taxon>Boraginaceae</taxon>
        <taxon>Boraginoideae</taxon>
        <taxon>Lithospermeae</taxon>
        <taxon>Lithospermum</taxon>
    </lineage>
</organism>
<evidence type="ECO:0000313" key="2">
    <source>
        <dbReference type="Proteomes" id="UP001454036"/>
    </source>
</evidence>
<dbReference type="Proteomes" id="UP001454036">
    <property type="component" value="Unassembled WGS sequence"/>
</dbReference>
<dbReference type="EMBL" id="BAABME010013655">
    <property type="protein sequence ID" value="GAA0186396.1"/>
    <property type="molecule type" value="Genomic_DNA"/>
</dbReference>